<evidence type="ECO:0000256" key="2">
    <source>
        <dbReference type="ARBA" id="ARBA00013184"/>
    </source>
</evidence>
<keyword evidence="3" id="KW-0808">Transferase</keyword>
<dbReference type="GO" id="GO:0003712">
    <property type="term" value="F:transcription coregulator activity"/>
    <property type="evidence" value="ECO:0007669"/>
    <property type="project" value="TreeGrafter"/>
</dbReference>
<evidence type="ECO:0000256" key="5">
    <source>
        <dbReference type="SAM" id="MobiDB-lite"/>
    </source>
</evidence>
<evidence type="ECO:0000256" key="4">
    <source>
        <dbReference type="ARBA" id="ARBA00022990"/>
    </source>
</evidence>
<accession>A0A3P7KKN9</accession>
<dbReference type="GO" id="GO:0006357">
    <property type="term" value="P:regulation of transcription by RNA polymerase II"/>
    <property type="evidence" value="ECO:0007669"/>
    <property type="project" value="TreeGrafter"/>
</dbReference>
<dbReference type="OrthoDB" id="787137at2759"/>
<dbReference type="InterPro" id="IPR040706">
    <property type="entry name" value="Zf-MYST"/>
</dbReference>
<reference evidence="7 8" key="1">
    <citation type="submission" date="2018-11" db="EMBL/GenBank/DDBJ databases">
        <authorList>
            <consortium name="Pathogen Informatics"/>
        </authorList>
    </citation>
    <scope>NUCLEOTIDE SEQUENCE [LARGE SCALE GENOMIC DNA]</scope>
</reference>
<dbReference type="EMBL" id="UYYB01007545">
    <property type="protein sequence ID" value="VDM68072.1"/>
    <property type="molecule type" value="Genomic_DNA"/>
</dbReference>
<dbReference type="InterPro" id="IPR002717">
    <property type="entry name" value="HAT_MYST-type"/>
</dbReference>
<dbReference type="Gene3D" id="3.30.60.60">
    <property type="entry name" value="N-acetyl transferase-like"/>
    <property type="match status" value="1"/>
</dbReference>
<dbReference type="GO" id="GO:0005634">
    <property type="term" value="C:nucleus"/>
    <property type="evidence" value="ECO:0007669"/>
    <property type="project" value="TreeGrafter"/>
</dbReference>
<dbReference type="GO" id="GO:0070776">
    <property type="term" value="C:MOZ/MORF histone acetyltransferase complex"/>
    <property type="evidence" value="ECO:0007669"/>
    <property type="project" value="TreeGrafter"/>
</dbReference>
<dbReference type="PANTHER" id="PTHR10615:SF217">
    <property type="entry name" value="HISTONE ACETYLTRANSFERASE"/>
    <property type="match status" value="1"/>
</dbReference>
<evidence type="ECO:0000256" key="3">
    <source>
        <dbReference type="ARBA" id="ARBA00022679"/>
    </source>
</evidence>
<dbReference type="FunFam" id="3.30.60.60:FF:000001">
    <property type="entry name" value="Histone acetyltransferase"/>
    <property type="match status" value="1"/>
</dbReference>
<sequence length="183" mass="21199">MRSKKNSVKSAHTTRNEDVLVCTASPSGEKENRQTVDKDGNIPITDEAQRLFDTVQMRVQESIDKTIREIASTMKEPTEEPRWPLAIRIANTGYQFPGCYEINTWYSAPYPQEYAHVPILHICEFCLKYMKTETILAQHLKKCEWRHPPGNEIYRDKNVSVFEVDGNVSRSVYMTFTIQLPLQ</sequence>
<dbReference type="InterPro" id="IPR050603">
    <property type="entry name" value="MYST_HAT"/>
</dbReference>
<comment type="similarity">
    <text evidence="1">Belongs to the MYST (SAS/MOZ) family.</text>
</comment>
<feature type="region of interest" description="Disordered" evidence="5">
    <location>
        <begin position="1"/>
        <end position="40"/>
    </location>
</feature>
<dbReference type="EC" id="2.3.1.48" evidence="2"/>
<evidence type="ECO:0000313" key="8">
    <source>
        <dbReference type="Proteomes" id="UP000270094"/>
    </source>
</evidence>
<evidence type="ECO:0000259" key="6">
    <source>
        <dbReference type="PROSITE" id="PS51726"/>
    </source>
</evidence>
<dbReference type="AlphaFoldDB" id="A0A3P7KKN9"/>
<dbReference type="GO" id="GO:0010484">
    <property type="term" value="F:histone H3 acetyltransferase activity"/>
    <property type="evidence" value="ECO:0007669"/>
    <property type="project" value="TreeGrafter"/>
</dbReference>
<dbReference type="Pfam" id="PF17772">
    <property type="entry name" value="zf-MYST"/>
    <property type="match status" value="1"/>
</dbReference>
<proteinExistence type="inferred from homology"/>
<feature type="domain" description="MYST-type HAT" evidence="6">
    <location>
        <begin position="87"/>
        <end position="183"/>
    </location>
</feature>
<dbReference type="InterPro" id="IPR016181">
    <property type="entry name" value="Acyl_CoA_acyltransferase"/>
</dbReference>
<dbReference type="Gene3D" id="3.40.630.30">
    <property type="match status" value="1"/>
</dbReference>
<gene>
    <name evidence="7" type="ORF">SVUK_LOCUS3070</name>
</gene>
<keyword evidence="8" id="KW-1185">Reference proteome</keyword>
<dbReference type="PANTHER" id="PTHR10615">
    <property type="entry name" value="HISTONE ACETYLTRANSFERASE"/>
    <property type="match status" value="1"/>
</dbReference>
<feature type="compositionally biased region" description="Basic and acidic residues" evidence="5">
    <location>
        <begin position="28"/>
        <end position="40"/>
    </location>
</feature>
<protein>
    <recommendedName>
        <fullName evidence="2">histone acetyltransferase</fullName>
        <ecNumber evidence="2">2.3.1.48</ecNumber>
    </recommendedName>
</protein>
<evidence type="ECO:0000256" key="1">
    <source>
        <dbReference type="ARBA" id="ARBA00010107"/>
    </source>
</evidence>
<name>A0A3P7KKN9_STRVU</name>
<organism evidence="7 8">
    <name type="scientific">Strongylus vulgaris</name>
    <name type="common">Blood worm</name>
    <dbReference type="NCBI Taxonomy" id="40348"/>
    <lineage>
        <taxon>Eukaryota</taxon>
        <taxon>Metazoa</taxon>
        <taxon>Ecdysozoa</taxon>
        <taxon>Nematoda</taxon>
        <taxon>Chromadorea</taxon>
        <taxon>Rhabditida</taxon>
        <taxon>Rhabditina</taxon>
        <taxon>Rhabditomorpha</taxon>
        <taxon>Strongyloidea</taxon>
        <taxon>Strongylidae</taxon>
        <taxon>Strongylus</taxon>
    </lineage>
</organism>
<dbReference type="Proteomes" id="UP000270094">
    <property type="component" value="Unassembled WGS sequence"/>
</dbReference>
<keyword evidence="4" id="KW-0007">Acetylation</keyword>
<evidence type="ECO:0000313" key="7">
    <source>
        <dbReference type="EMBL" id="VDM68072.1"/>
    </source>
</evidence>
<dbReference type="SUPFAM" id="SSF55729">
    <property type="entry name" value="Acyl-CoA N-acyltransferases (Nat)"/>
    <property type="match status" value="1"/>
</dbReference>
<dbReference type="GO" id="GO:0003682">
    <property type="term" value="F:chromatin binding"/>
    <property type="evidence" value="ECO:0007669"/>
    <property type="project" value="TreeGrafter"/>
</dbReference>
<dbReference type="PROSITE" id="PS51726">
    <property type="entry name" value="MYST_HAT"/>
    <property type="match status" value="1"/>
</dbReference>